<dbReference type="Proteomes" id="UP000254280">
    <property type="component" value="Unassembled WGS sequence"/>
</dbReference>
<feature type="domain" description="EAL" evidence="1">
    <location>
        <begin position="1"/>
        <end position="86"/>
    </location>
</feature>
<dbReference type="AlphaFoldDB" id="A0A379B138"/>
<sequence length="86" mass="9682">MKNRLVDLNNHLFDTLERLKDTALNPEQLDLELSRAKAISDVSDKIIEIAKTSLQAAKLQADYLGSTQALPVYFSEPQPIEVKKND</sequence>
<keyword evidence="4" id="KW-1185">Reference proteome</keyword>
<dbReference type="PROSITE" id="PS50883">
    <property type="entry name" value="EAL"/>
    <property type="match status" value="1"/>
</dbReference>
<dbReference type="InterPro" id="IPR001633">
    <property type="entry name" value="EAL_dom"/>
</dbReference>
<evidence type="ECO:0000259" key="1">
    <source>
        <dbReference type="PROSITE" id="PS50883"/>
    </source>
</evidence>
<organism evidence="2 4">
    <name type="scientific">[Pasteurella] mairii</name>
    <dbReference type="NCBI Taxonomy" id="757"/>
    <lineage>
        <taxon>Bacteria</taxon>
        <taxon>Pseudomonadati</taxon>
        <taxon>Pseudomonadota</taxon>
        <taxon>Gammaproteobacteria</taxon>
        <taxon>Pasteurellales</taxon>
        <taxon>Pasteurellaceae</taxon>
    </lineage>
</organism>
<name>A0A379B138_9PAST</name>
<dbReference type="EMBL" id="UGSS01000001">
    <property type="protein sequence ID" value="SUB28757.1"/>
    <property type="molecule type" value="Genomic_DNA"/>
</dbReference>
<evidence type="ECO:0000313" key="2">
    <source>
        <dbReference type="EMBL" id="SUB28757.1"/>
    </source>
</evidence>
<reference evidence="2 4" key="1">
    <citation type="submission" date="2018-06" db="EMBL/GenBank/DDBJ databases">
        <authorList>
            <consortium name="Pathogen Informatics"/>
            <person name="Doyle S."/>
        </authorList>
    </citation>
    <scope>NUCLEOTIDE SEQUENCE [LARGE SCALE GENOMIC DNA]</scope>
    <source>
        <strain evidence="2 4">NCTC10699</strain>
    </source>
</reference>
<evidence type="ECO:0000313" key="4">
    <source>
        <dbReference type="Proteomes" id="UP000254280"/>
    </source>
</evidence>
<proteinExistence type="predicted"/>
<protein>
    <recommendedName>
        <fullName evidence="1">EAL domain-containing protein</fullName>
    </recommendedName>
</protein>
<accession>A0A379B138</accession>
<dbReference type="OrthoDB" id="2231510at2"/>
<gene>
    <name evidence="2" type="ORF">NCTC10699_00021</name>
    <name evidence="3" type="ORF">NCTC10699_00986</name>
</gene>
<evidence type="ECO:0000313" key="3">
    <source>
        <dbReference type="EMBL" id="SUB33370.1"/>
    </source>
</evidence>
<dbReference type="EMBL" id="UGSS01000002">
    <property type="protein sequence ID" value="SUB33370.1"/>
    <property type="molecule type" value="Genomic_DNA"/>
</dbReference>